<sequence length="51" mass="6141">MEVTRIEPCRYTHFHMPSCKYDIANNYLRRTLCIKCRWYIIKDGHGSASFD</sequence>
<evidence type="ECO:0000313" key="1">
    <source>
        <dbReference type="EMBL" id="JAH06561.1"/>
    </source>
</evidence>
<reference evidence="1" key="1">
    <citation type="submission" date="2014-11" db="EMBL/GenBank/DDBJ databases">
        <authorList>
            <person name="Amaro Gonzalez C."/>
        </authorList>
    </citation>
    <scope>NUCLEOTIDE SEQUENCE</scope>
</reference>
<reference evidence="1" key="2">
    <citation type="journal article" date="2015" name="Fish Shellfish Immunol.">
        <title>Early steps in the European eel (Anguilla anguilla)-Vibrio vulnificus interaction in the gills: Role of the RtxA13 toxin.</title>
        <authorList>
            <person name="Callol A."/>
            <person name="Pajuelo D."/>
            <person name="Ebbesson L."/>
            <person name="Teles M."/>
            <person name="MacKenzie S."/>
            <person name="Amaro C."/>
        </authorList>
    </citation>
    <scope>NUCLEOTIDE SEQUENCE</scope>
</reference>
<dbReference type="EMBL" id="GBXM01102016">
    <property type="protein sequence ID" value="JAH06561.1"/>
    <property type="molecule type" value="Transcribed_RNA"/>
</dbReference>
<protein>
    <submittedName>
        <fullName evidence="1">Uncharacterized protein</fullName>
    </submittedName>
</protein>
<name>A0A0E9PPJ5_ANGAN</name>
<accession>A0A0E9PPJ5</accession>
<dbReference type="AlphaFoldDB" id="A0A0E9PPJ5"/>
<proteinExistence type="predicted"/>
<organism evidence="1">
    <name type="scientific">Anguilla anguilla</name>
    <name type="common">European freshwater eel</name>
    <name type="synonym">Muraena anguilla</name>
    <dbReference type="NCBI Taxonomy" id="7936"/>
    <lineage>
        <taxon>Eukaryota</taxon>
        <taxon>Metazoa</taxon>
        <taxon>Chordata</taxon>
        <taxon>Craniata</taxon>
        <taxon>Vertebrata</taxon>
        <taxon>Euteleostomi</taxon>
        <taxon>Actinopterygii</taxon>
        <taxon>Neopterygii</taxon>
        <taxon>Teleostei</taxon>
        <taxon>Anguilliformes</taxon>
        <taxon>Anguillidae</taxon>
        <taxon>Anguilla</taxon>
    </lineage>
</organism>